<evidence type="ECO:0000313" key="8">
    <source>
        <dbReference type="Proteomes" id="UP000019804"/>
    </source>
</evidence>
<dbReference type="Pfam" id="PF00067">
    <property type="entry name" value="p450"/>
    <property type="match status" value="1"/>
</dbReference>
<name>A0A017RZC7_ASPRC</name>
<evidence type="ECO:0000256" key="3">
    <source>
        <dbReference type="ARBA" id="ARBA00022723"/>
    </source>
</evidence>
<sequence>MANVLLYLAKHFAVSTNPQSLLDEAMPSGSTEWDYNKIKTISFIDEIIHETLYLRTAVMTGGYRITPAQGTQVDGVHFPGDMSAFVPVQAIQTDERYYKQSREFIPKRWGERKQELQVEDAPFMSFSLGPYNCLGKNLALFSLRISVSILTQI</sequence>
<dbReference type="PANTHER" id="PTHR24305">
    <property type="entry name" value="CYTOCHROME P450"/>
    <property type="match status" value="1"/>
</dbReference>
<gene>
    <name evidence="7" type="ORF">EURHEDRAFT_390598</name>
</gene>
<organism evidence="7 8">
    <name type="scientific">Aspergillus ruber (strain CBS 135680)</name>
    <dbReference type="NCBI Taxonomy" id="1388766"/>
    <lineage>
        <taxon>Eukaryota</taxon>
        <taxon>Fungi</taxon>
        <taxon>Dikarya</taxon>
        <taxon>Ascomycota</taxon>
        <taxon>Pezizomycotina</taxon>
        <taxon>Eurotiomycetes</taxon>
        <taxon>Eurotiomycetidae</taxon>
        <taxon>Eurotiales</taxon>
        <taxon>Aspergillaceae</taxon>
        <taxon>Aspergillus</taxon>
        <taxon>Aspergillus subgen. Aspergillus</taxon>
    </lineage>
</organism>
<dbReference type="InterPro" id="IPR001128">
    <property type="entry name" value="Cyt_P450"/>
</dbReference>
<dbReference type="HOGENOM" id="CLU_1712886_0_0_1"/>
<dbReference type="EMBL" id="KK088471">
    <property type="protein sequence ID" value="EYE90118.1"/>
    <property type="molecule type" value="Genomic_DNA"/>
</dbReference>
<dbReference type="Gene3D" id="1.10.630.10">
    <property type="entry name" value="Cytochrome P450"/>
    <property type="match status" value="1"/>
</dbReference>
<evidence type="ECO:0000256" key="6">
    <source>
        <dbReference type="PIRSR" id="PIRSR602403-1"/>
    </source>
</evidence>
<evidence type="ECO:0000256" key="5">
    <source>
        <dbReference type="ARBA" id="ARBA00023004"/>
    </source>
</evidence>
<keyword evidence="3 6" id="KW-0479">Metal-binding</keyword>
<evidence type="ECO:0000256" key="1">
    <source>
        <dbReference type="ARBA" id="ARBA00001971"/>
    </source>
</evidence>
<dbReference type="InterPro" id="IPR050121">
    <property type="entry name" value="Cytochrome_P450_monoxygenase"/>
</dbReference>
<evidence type="ECO:0000256" key="2">
    <source>
        <dbReference type="ARBA" id="ARBA00010617"/>
    </source>
</evidence>
<dbReference type="SUPFAM" id="SSF48264">
    <property type="entry name" value="Cytochrome P450"/>
    <property type="match status" value="1"/>
</dbReference>
<dbReference type="GO" id="GO:0020037">
    <property type="term" value="F:heme binding"/>
    <property type="evidence" value="ECO:0007669"/>
    <property type="project" value="InterPro"/>
</dbReference>
<dbReference type="GO" id="GO:0004497">
    <property type="term" value="F:monooxygenase activity"/>
    <property type="evidence" value="ECO:0007669"/>
    <property type="project" value="InterPro"/>
</dbReference>
<proteinExistence type="inferred from homology"/>
<feature type="binding site" description="axial binding residue" evidence="6">
    <location>
        <position position="133"/>
    </location>
    <ligand>
        <name>heme</name>
        <dbReference type="ChEBI" id="CHEBI:30413"/>
    </ligand>
    <ligandPart>
        <name>Fe</name>
        <dbReference type="ChEBI" id="CHEBI:18248"/>
    </ligandPart>
</feature>
<dbReference type="Proteomes" id="UP000019804">
    <property type="component" value="Unassembled WGS sequence"/>
</dbReference>
<dbReference type="InterPro" id="IPR036396">
    <property type="entry name" value="Cyt_P450_sf"/>
</dbReference>
<dbReference type="InterPro" id="IPR002403">
    <property type="entry name" value="Cyt_P450_E_grp-IV"/>
</dbReference>
<keyword evidence="6" id="KW-0349">Heme</keyword>
<dbReference type="GO" id="GO:0005506">
    <property type="term" value="F:iron ion binding"/>
    <property type="evidence" value="ECO:0007669"/>
    <property type="project" value="InterPro"/>
</dbReference>
<dbReference type="GO" id="GO:0016705">
    <property type="term" value="F:oxidoreductase activity, acting on paired donors, with incorporation or reduction of molecular oxygen"/>
    <property type="evidence" value="ECO:0007669"/>
    <property type="project" value="InterPro"/>
</dbReference>
<keyword evidence="5 6" id="KW-0408">Iron</keyword>
<dbReference type="RefSeq" id="XP_040633808.1">
    <property type="nucleotide sequence ID" value="XM_040779839.1"/>
</dbReference>
<evidence type="ECO:0000256" key="4">
    <source>
        <dbReference type="ARBA" id="ARBA00023002"/>
    </source>
</evidence>
<protein>
    <submittedName>
        <fullName evidence="7">Cytochrome P450</fullName>
    </submittedName>
</protein>
<comment type="cofactor">
    <cofactor evidence="1 6">
        <name>heme</name>
        <dbReference type="ChEBI" id="CHEBI:30413"/>
    </cofactor>
</comment>
<dbReference type="GeneID" id="63694963"/>
<dbReference type="STRING" id="1388766.A0A017RZC7"/>
<accession>A0A017RZC7</accession>
<evidence type="ECO:0000313" key="7">
    <source>
        <dbReference type="EMBL" id="EYE90118.1"/>
    </source>
</evidence>
<reference evidence="8" key="1">
    <citation type="journal article" date="2014" name="Nat. Commun.">
        <title>Genomic adaptations of the halophilic Dead Sea filamentous fungus Eurotium rubrum.</title>
        <authorList>
            <person name="Kis-Papo T."/>
            <person name="Weig A.R."/>
            <person name="Riley R."/>
            <person name="Persoh D."/>
            <person name="Salamov A."/>
            <person name="Sun H."/>
            <person name="Lipzen A."/>
            <person name="Wasser S.P."/>
            <person name="Rambold G."/>
            <person name="Grigoriev I.V."/>
            <person name="Nevo E."/>
        </authorList>
    </citation>
    <scope>NUCLEOTIDE SEQUENCE [LARGE SCALE GENOMIC DNA]</scope>
    <source>
        <strain evidence="8">CBS 135680</strain>
    </source>
</reference>
<dbReference type="PANTHER" id="PTHR24305:SF78">
    <property type="entry name" value="P450, PUTATIVE (EUROFUNG)-RELATED"/>
    <property type="match status" value="1"/>
</dbReference>
<keyword evidence="4" id="KW-0560">Oxidoreductase</keyword>
<dbReference type="OrthoDB" id="6692864at2759"/>
<dbReference type="AlphaFoldDB" id="A0A017RZC7"/>
<comment type="similarity">
    <text evidence="2">Belongs to the cytochrome P450 family.</text>
</comment>
<keyword evidence="8" id="KW-1185">Reference proteome</keyword>
<dbReference type="PRINTS" id="PR00465">
    <property type="entry name" value="EP450IV"/>
</dbReference>